<reference evidence="2" key="1">
    <citation type="submission" date="2016-10" db="EMBL/GenBank/DDBJ databases">
        <authorList>
            <person name="Varghese N."/>
            <person name="Submissions S."/>
        </authorList>
    </citation>
    <scope>NUCLEOTIDE SEQUENCE [LARGE SCALE GENOMIC DNA]</scope>
    <source>
        <strain evidence="2">DSM 1551</strain>
    </source>
</reference>
<evidence type="ECO:0000313" key="2">
    <source>
        <dbReference type="Proteomes" id="UP000198558"/>
    </source>
</evidence>
<dbReference type="Proteomes" id="UP000198558">
    <property type="component" value="Unassembled WGS sequence"/>
</dbReference>
<sequence>MNIIEHYCDKINGVLSSFDRIIINGYILSLQNPRQFLFFLISNSVKLVDFHSFAKQQTDSLCLHIDSYANDCGVDITYLSSPKTNKDELARAAFDKDPSRTGLIAAFSSVELCRTMTVVSNHQTLKLETASRQTKCKHYYLYYNDEEFGWMFIKIQTWFPYNVQLYINGREYLSKLFDKNGINYQMYHNSFSFIDDFDKAQKIANDILNKKISSSFDGMIKKINVHLPVIEQTMGHSYYWCLDQCEFATDINFKKREDLSIIYKKLVETSYFAFNCHDIYSFFGRKVEYIGRFKGEIISDLRNSNQGFRIKFKMNKNQIKMYDKGNNLRIEVTINNPAEFKVLKNDDESGSRRWKPMGKSIANLYRYSEVSGSVTKRFIEALPTVDRDIFTLKEIKEVSKAKEVNGRRYSGFNLLNESDLKLFKEISDGSYLISGFNNKLLRKKLYEDSGNQKNINRMTRTLAKLRNHGIIKKVARKNNYYLTAKGRRITTRLQLYTGKEVLA</sequence>
<protein>
    <submittedName>
        <fullName evidence="1">Uncharacterized protein</fullName>
    </submittedName>
</protein>
<organism evidence="1 2">
    <name type="scientific">Thomasclavelia cocleata</name>
    <dbReference type="NCBI Taxonomy" id="69824"/>
    <lineage>
        <taxon>Bacteria</taxon>
        <taxon>Bacillati</taxon>
        <taxon>Bacillota</taxon>
        <taxon>Erysipelotrichia</taxon>
        <taxon>Erysipelotrichales</taxon>
        <taxon>Coprobacillaceae</taxon>
        <taxon>Thomasclavelia</taxon>
    </lineage>
</organism>
<dbReference type="AlphaFoldDB" id="A0A1I0C5G6"/>
<dbReference type="RefSeq" id="WP_092351900.1">
    <property type="nucleotide sequence ID" value="NZ_FOIN01000002.1"/>
</dbReference>
<keyword evidence="2" id="KW-1185">Reference proteome</keyword>
<proteinExistence type="predicted"/>
<evidence type="ECO:0000313" key="1">
    <source>
        <dbReference type="EMBL" id="SET14708.1"/>
    </source>
</evidence>
<dbReference type="EMBL" id="FOIN01000002">
    <property type="protein sequence ID" value="SET14708.1"/>
    <property type="molecule type" value="Genomic_DNA"/>
</dbReference>
<dbReference type="GeneID" id="78287397"/>
<gene>
    <name evidence="1" type="ORF">SAMN04489758_10291</name>
</gene>
<name>A0A1I0C5G6_9FIRM</name>
<accession>A0A1I0C5G6</accession>